<protein>
    <recommendedName>
        <fullName evidence="3">DUF4194 domain-containing protein</fullName>
    </recommendedName>
</protein>
<dbReference type="EMBL" id="BANT01000012">
    <property type="protein sequence ID" value="GAC56646.1"/>
    <property type="molecule type" value="Genomic_DNA"/>
</dbReference>
<evidence type="ECO:0000313" key="1">
    <source>
        <dbReference type="EMBL" id="GAC56646.1"/>
    </source>
</evidence>
<dbReference type="Proteomes" id="UP000053405">
    <property type="component" value="Unassembled WGS sequence"/>
</dbReference>
<evidence type="ECO:0008006" key="3">
    <source>
        <dbReference type="Google" id="ProtNLM"/>
    </source>
</evidence>
<name>L7L7C2_9ACTN</name>
<evidence type="ECO:0000313" key="2">
    <source>
        <dbReference type="Proteomes" id="UP000053405"/>
    </source>
</evidence>
<dbReference type="eggNOG" id="ENOG502Z8JM">
    <property type="taxonomic scope" value="Bacteria"/>
</dbReference>
<gene>
    <name evidence="1" type="ORF">GOHSU_12_00360</name>
</gene>
<dbReference type="STRING" id="1121927.GOHSU_12_00360"/>
<dbReference type="Pfam" id="PF13835">
    <property type="entry name" value="DUF4194"/>
    <property type="match status" value="1"/>
</dbReference>
<organism evidence="1 2">
    <name type="scientific">Gordonia hirsuta DSM 44140 = NBRC 16056</name>
    <dbReference type="NCBI Taxonomy" id="1121927"/>
    <lineage>
        <taxon>Bacteria</taxon>
        <taxon>Bacillati</taxon>
        <taxon>Actinomycetota</taxon>
        <taxon>Actinomycetes</taxon>
        <taxon>Mycobacteriales</taxon>
        <taxon>Gordoniaceae</taxon>
        <taxon>Gordonia</taxon>
    </lineage>
</organism>
<comment type="caution">
    <text evidence="1">The sequence shown here is derived from an EMBL/GenBank/DDBJ whole genome shotgun (WGS) entry which is preliminary data.</text>
</comment>
<dbReference type="InterPro" id="IPR025449">
    <property type="entry name" value="JetB"/>
</dbReference>
<dbReference type="RefSeq" id="WP_005937251.1">
    <property type="nucleotide sequence ID" value="NZ_ATVK01000045.1"/>
</dbReference>
<dbReference type="OrthoDB" id="3725402at2"/>
<dbReference type="AlphaFoldDB" id="L7L7C2"/>
<accession>L7L7C2</accession>
<proteinExistence type="predicted"/>
<reference evidence="1 2" key="1">
    <citation type="submission" date="2012-12" db="EMBL/GenBank/DDBJ databases">
        <title>Whole genome shotgun sequence of Gordonia hirsuta NBRC 16056.</title>
        <authorList>
            <person name="Isaki-Nakamura S."/>
            <person name="Hosoyama A."/>
            <person name="Tsuchikane K."/>
            <person name="Katsumata H."/>
            <person name="Baba S."/>
            <person name="Yamazaki S."/>
            <person name="Fujita N."/>
        </authorList>
    </citation>
    <scope>NUCLEOTIDE SEQUENCE [LARGE SCALE GENOMIC DNA]</scope>
    <source>
        <strain evidence="1 2">NBRC 16056</strain>
    </source>
</reference>
<sequence length="229" mass="25354">MSSPEPGFPDHGELGAAASESVGHYPGDLGTLAPASRRALVQLLKGPLITSARHPEIWRTVIADQRLLRSRLADVFLDLVIDDENEIAFTRPADTGDAVAAPVVLRTERLTFMDTVMLLALRQLLLRAQPGERVIVDRDEIAEQLEIYRRRADTDPAGFRRRINASWSKLTKYSLLSSTTTEDRMEISPVVRQLFDADQVALVAAEFDRILAEEKPADGTPADDVPDIE</sequence>
<keyword evidence="2" id="KW-1185">Reference proteome</keyword>